<dbReference type="GO" id="GO:0033499">
    <property type="term" value="P:galactose catabolic process via UDP-galactose, Leloir pathway"/>
    <property type="evidence" value="ECO:0007669"/>
    <property type="project" value="TreeGrafter"/>
</dbReference>
<dbReference type="PANTHER" id="PTHR11943:SF1">
    <property type="entry name" value="GALACTOSE-1-PHOSPHATE URIDYLYLTRANSFERASE"/>
    <property type="match status" value="1"/>
</dbReference>
<dbReference type="InterPro" id="IPR005849">
    <property type="entry name" value="GalP_Utransf_N"/>
</dbReference>
<sequence length="321" mass="37501">MELRWDPVQGEWIMVSNLRGYRPWQPETYCPFCPGAPETGYGWRALILENRFPMLIPEPPEPSRHSFYVTAKSVGRCYVVVESPIHSLDDLSDLPLDDVIYILDLVIEKQKEIEKESYATYFIWFRNKGKEIGVSLTHPHSQIYVTPFIPSKIERELKNAEEYWRKNNECLFCRILEVESSDKIRVVYSSDCWMGFIPFYAHWPFEVHIYPKRHVQLITQLTNNEVKDLAKVLKVVLCGLKILFSKPSPYIMVLHQAPLKGSYSYYHLHIEIYGMFRDESKIKYAAGIETGGGNFTYDSTPEDNALKLKEKIDKCREELIS</sequence>
<dbReference type="InterPro" id="IPR036265">
    <property type="entry name" value="HIT-like_sf"/>
</dbReference>
<proteinExistence type="inferred from homology"/>
<dbReference type="GO" id="GO:0008270">
    <property type="term" value="F:zinc ion binding"/>
    <property type="evidence" value="ECO:0007669"/>
    <property type="project" value="InterPro"/>
</dbReference>
<evidence type="ECO:0000256" key="1">
    <source>
        <dbReference type="ARBA" id="ARBA00010951"/>
    </source>
</evidence>
<dbReference type="GO" id="GO:0005737">
    <property type="term" value="C:cytoplasm"/>
    <property type="evidence" value="ECO:0007669"/>
    <property type="project" value="TreeGrafter"/>
</dbReference>
<organism evidence="11">
    <name type="scientific">Ignisphaera aggregans</name>
    <dbReference type="NCBI Taxonomy" id="334771"/>
    <lineage>
        <taxon>Archaea</taxon>
        <taxon>Thermoproteota</taxon>
        <taxon>Thermoprotei</taxon>
        <taxon>Desulfurococcales</taxon>
        <taxon>Desulfurococcaceae</taxon>
        <taxon>Ignisphaera</taxon>
    </lineage>
</organism>
<keyword evidence="3 11" id="KW-0548">Nucleotidyltransferase</keyword>
<comment type="caution">
    <text evidence="11">The sequence shown here is derived from an EMBL/GenBank/DDBJ whole genome shotgun (WGS) entry which is preliminary data.</text>
</comment>
<feature type="active site" description="Tele-UMP-histidine intermediate" evidence="7">
    <location>
        <position position="140"/>
    </location>
</feature>
<evidence type="ECO:0000256" key="2">
    <source>
        <dbReference type="ARBA" id="ARBA00022679"/>
    </source>
</evidence>
<protein>
    <submittedName>
        <fullName evidence="11">Galactose-1-phosphate uridylyltransferase</fullName>
    </submittedName>
</protein>
<dbReference type="InterPro" id="IPR001937">
    <property type="entry name" value="GalP_UDPtransf1"/>
</dbReference>
<feature type="domain" description="Galactose-1-phosphate uridyl transferase C-terminal" evidence="10">
    <location>
        <begin position="157"/>
        <end position="310"/>
    </location>
</feature>
<keyword evidence="6" id="KW-0119">Carbohydrate metabolism</keyword>
<evidence type="ECO:0000256" key="3">
    <source>
        <dbReference type="ARBA" id="ARBA00022695"/>
    </source>
</evidence>
<keyword evidence="4 8" id="KW-0479">Metal-binding</keyword>
<keyword evidence="2 11" id="KW-0808">Transferase</keyword>
<dbReference type="PANTHER" id="PTHR11943">
    <property type="entry name" value="GALACTOSE-1-PHOSPHATE URIDYLYLTRANSFERASE"/>
    <property type="match status" value="1"/>
</dbReference>
<name>A0A7J3MXI8_9CREN</name>
<dbReference type="UniPathway" id="UPA00214"/>
<evidence type="ECO:0000256" key="4">
    <source>
        <dbReference type="ARBA" id="ARBA00022723"/>
    </source>
</evidence>
<keyword evidence="5 8" id="KW-0862">Zinc</keyword>
<evidence type="ECO:0000259" key="10">
    <source>
        <dbReference type="Pfam" id="PF02744"/>
    </source>
</evidence>
<dbReference type="SUPFAM" id="SSF54197">
    <property type="entry name" value="HIT-like"/>
    <property type="match status" value="2"/>
</dbReference>
<feature type="binding site" evidence="8">
    <location>
        <position position="30"/>
    </location>
    <ligand>
        <name>Zn(2+)</name>
        <dbReference type="ChEBI" id="CHEBI:29105"/>
    </ligand>
</feature>
<feature type="domain" description="Galactose-1-phosphate uridyl transferase N-terminal" evidence="9">
    <location>
        <begin position="10"/>
        <end position="150"/>
    </location>
</feature>
<dbReference type="InterPro" id="IPR005850">
    <property type="entry name" value="GalP_Utransf_C"/>
</dbReference>
<comment type="similarity">
    <text evidence="1">Belongs to the galactose-1-phosphate uridylyltransferase type 1 family.</text>
</comment>
<reference evidence="11" key="1">
    <citation type="journal article" date="2020" name="mSystems">
        <title>Genome- and Community-Level Interaction Insights into Carbon Utilization and Element Cycling Functions of Hydrothermarchaeota in Hydrothermal Sediment.</title>
        <authorList>
            <person name="Zhou Z."/>
            <person name="Liu Y."/>
            <person name="Xu W."/>
            <person name="Pan J."/>
            <person name="Luo Z.H."/>
            <person name="Li M."/>
        </authorList>
    </citation>
    <scope>NUCLEOTIDE SEQUENCE [LARGE SCALE GENOMIC DNA]</scope>
    <source>
        <strain evidence="11">SpSt-688</strain>
    </source>
</reference>
<dbReference type="PIRSF" id="PIRSF000808">
    <property type="entry name" value="GalT"/>
    <property type="match status" value="1"/>
</dbReference>
<feature type="binding site" evidence="8">
    <location>
        <position position="33"/>
    </location>
    <ligand>
        <name>Zn(2+)</name>
        <dbReference type="ChEBI" id="CHEBI:29105"/>
    </ligand>
</feature>
<feature type="binding site" evidence="8">
    <location>
        <position position="138"/>
    </location>
    <ligand>
        <name>Zn(2+)</name>
        <dbReference type="ChEBI" id="CHEBI:29105"/>
    </ligand>
</feature>
<dbReference type="GO" id="GO:0008108">
    <property type="term" value="F:UDP-glucose:hexose-1-phosphate uridylyltransferase activity"/>
    <property type="evidence" value="ECO:0007669"/>
    <property type="project" value="InterPro"/>
</dbReference>
<evidence type="ECO:0000256" key="8">
    <source>
        <dbReference type="PIRSR" id="PIRSR000808-3"/>
    </source>
</evidence>
<evidence type="ECO:0000256" key="6">
    <source>
        <dbReference type="ARBA" id="ARBA00023277"/>
    </source>
</evidence>
<comment type="cofactor">
    <cofactor evidence="8">
        <name>Zn(2+)</name>
        <dbReference type="ChEBI" id="CHEBI:29105"/>
    </cofactor>
    <text evidence="8">Binds 1 zinc ion per subunit.</text>
</comment>
<evidence type="ECO:0000256" key="5">
    <source>
        <dbReference type="ARBA" id="ARBA00022833"/>
    </source>
</evidence>
<gene>
    <name evidence="11" type="primary">galT</name>
    <name evidence="11" type="ORF">ENU64_02415</name>
</gene>
<evidence type="ECO:0000313" key="11">
    <source>
        <dbReference type="EMBL" id="HGT98272.1"/>
    </source>
</evidence>
<dbReference type="Gene3D" id="3.30.428.10">
    <property type="entry name" value="HIT-like"/>
    <property type="match status" value="2"/>
</dbReference>
<evidence type="ECO:0000256" key="7">
    <source>
        <dbReference type="PIRSR" id="PIRSR000808-1"/>
    </source>
</evidence>
<dbReference type="AlphaFoldDB" id="A0A7J3MXI8"/>
<dbReference type="EMBL" id="DTDH01000073">
    <property type="protein sequence ID" value="HGT98272.1"/>
    <property type="molecule type" value="Genomic_DNA"/>
</dbReference>
<dbReference type="Pfam" id="PF01087">
    <property type="entry name" value="GalP_UDP_transf"/>
    <property type="match status" value="1"/>
</dbReference>
<accession>A0A7J3MXI8</accession>
<dbReference type="NCBIfam" id="TIGR00209">
    <property type="entry name" value="galT_1"/>
    <property type="match status" value="1"/>
</dbReference>
<dbReference type="Pfam" id="PF02744">
    <property type="entry name" value="GalP_UDP_tr_C"/>
    <property type="match status" value="1"/>
</dbReference>
<feature type="binding site" evidence="8">
    <location>
        <position position="86"/>
    </location>
    <ligand>
        <name>Zn(2+)</name>
        <dbReference type="ChEBI" id="CHEBI:29105"/>
    </ligand>
</feature>
<evidence type="ECO:0000259" key="9">
    <source>
        <dbReference type="Pfam" id="PF01087"/>
    </source>
</evidence>